<keyword evidence="3" id="KW-1185">Reference proteome</keyword>
<feature type="signal peptide" evidence="1">
    <location>
        <begin position="1"/>
        <end position="17"/>
    </location>
</feature>
<dbReference type="eggNOG" id="ENOG50333DA">
    <property type="taxonomic scope" value="Bacteria"/>
</dbReference>
<dbReference type="InterPro" id="IPR029046">
    <property type="entry name" value="LolA/LolB/LppX"/>
</dbReference>
<organism evidence="2 3">
    <name type="scientific">Thermomonospora curvata (strain ATCC 19995 / DSM 43183 / JCM 3096 / KCTC 9072 / NBRC 15933 / NCIMB 10081 / Henssen B9)</name>
    <dbReference type="NCBI Taxonomy" id="471852"/>
    <lineage>
        <taxon>Bacteria</taxon>
        <taxon>Bacillati</taxon>
        <taxon>Actinomycetota</taxon>
        <taxon>Actinomycetes</taxon>
        <taxon>Streptosporangiales</taxon>
        <taxon>Thermomonosporaceae</taxon>
        <taxon>Thermomonospora</taxon>
    </lineage>
</organism>
<dbReference type="RefSeq" id="WP_012854663.1">
    <property type="nucleotide sequence ID" value="NC_013510.1"/>
</dbReference>
<sequence length="288" mass="30454">MGRRMARRAPVAAAASAAVVFSLTGCLGGSGDAPSGTAVLPADVALVKASQQTGRADTFEAELTITDTGEPGSVIRGSGDVRLRPDLAFSVTLGEVRLSGQSLPGAGVQAILTDGTLYAKVPRLAQMITGGKPWLRVNVDAAGRVVGFGFDELTDAVRRINPAEQTKMLTASKDVRRVGEEEVEGVKTVHYAGTVTVQDALDRLDPVARERIGRWYTASGSDRLSFDVWVDAADLPRKLVVKGTADGRDTSTMTVLYRDYGDAVTVNPPPADQVGDVTDRIGQFLRGR</sequence>
<evidence type="ECO:0000313" key="2">
    <source>
        <dbReference type="EMBL" id="ACY99880.1"/>
    </source>
</evidence>
<name>D1A3B0_THECD</name>
<dbReference type="Proteomes" id="UP000001918">
    <property type="component" value="Chromosome"/>
</dbReference>
<evidence type="ECO:0000313" key="3">
    <source>
        <dbReference type="Proteomes" id="UP000001918"/>
    </source>
</evidence>
<gene>
    <name evidence="2" type="ordered locus">Tcur_4353</name>
</gene>
<dbReference type="PROSITE" id="PS51257">
    <property type="entry name" value="PROKAR_LIPOPROTEIN"/>
    <property type="match status" value="1"/>
</dbReference>
<dbReference type="AlphaFoldDB" id="D1A3B0"/>
<dbReference type="STRING" id="471852.Tcur_4353"/>
<dbReference type="KEGG" id="tcu:Tcur_4353"/>
<protein>
    <recommendedName>
        <fullName evidence="4">LppX_LprAFG lipoprotein</fullName>
    </recommendedName>
</protein>
<accession>D1A3B0</accession>
<feature type="chain" id="PRO_5038782665" description="LppX_LprAFG lipoprotein" evidence="1">
    <location>
        <begin position="18"/>
        <end position="288"/>
    </location>
</feature>
<dbReference type="EMBL" id="CP001738">
    <property type="protein sequence ID" value="ACY99880.1"/>
    <property type="molecule type" value="Genomic_DNA"/>
</dbReference>
<keyword evidence="1" id="KW-0732">Signal</keyword>
<reference evidence="2 3" key="1">
    <citation type="journal article" date="2011" name="Stand. Genomic Sci.">
        <title>Complete genome sequence of Thermomonospora curvata type strain (B9).</title>
        <authorList>
            <person name="Chertkov O."/>
            <person name="Sikorski J."/>
            <person name="Nolan M."/>
            <person name="Lapidus A."/>
            <person name="Lucas S."/>
            <person name="Del Rio T.G."/>
            <person name="Tice H."/>
            <person name="Cheng J.F."/>
            <person name="Goodwin L."/>
            <person name="Pitluck S."/>
            <person name="Liolios K."/>
            <person name="Ivanova N."/>
            <person name="Mavromatis K."/>
            <person name="Mikhailova N."/>
            <person name="Ovchinnikova G."/>
            <person name="Pati A."/>
            <person name="Chen A."/>
            <person name="Palaniappan K."/>
            <person name="Djao O.D."/>
            <person name="Land M."/>
            <person name="Hauser L."/>
            <person name="Chang Y.J."/>
            <person name="Jeffries C.D."/>
            <person name="Brettin T."/>
            <person name="Han C."/>
            <person name="Detter J.C."/>
            <person name="Rohde M."/>
            <person name="Goker M."/>
            <person name="Woyke T."/>
            <person name="Bristow J."/>
            <person name="Eisen J.A."/>
            <person name="Markowitz V."/>
            <person name="Hugenholtz P."/>
            <person name="Klenk H.P."/>
            <person name="Kyrpides N.C."/>
        </authorList>
    </citation>
    <scope>NUCLEOTIDE SEQUENCE [LARGE SCALE GENOMIC DNA]</scope>
    <source>
        <strain evidence="3">ATCC 19995 / DSM 43183 / JCM 3096 / KCTC 9072 / NBRC 15933 / NCIMB 10081 / Henssen B9</strain>
    </source>
</reference>
<evidence type="ECO:0008006" key="4">
    <source>
        <dbReference type="Google" id="ProtNLM"/>
    </source>
</evidence>
<proteinExistence type="predicted"/>
<evidence type="ECO:0000256" key="1">
    <source>
        <dbReference type="SAM" id="SignalP"/>
    </source>
</evidence>
<dbReference type="Gene3D" id="2.50.20.20">
    <property type="match status" value="1"/>
</dbReference>
<dbReference type="SUPFAM" id="SSF89392">
    <property type="entry name" value="Prokaryotic lipoproteins and lipoprotein localization factors"/>
    <property type="match status" value="1"/>
</dbReference>
<dbReference type="HOGENOM" id="CLU_076599_0_0_11"/>
<dbReference type="OrthoDB" id="3369896at2"/>